<dbReference type="InterPro" id="IPR001810">
    <property type="entry name" value="F-box_dom"/>
</dbReference>
<dbReference type="Gene3D" id="1.20.1280.50">
    <property type="match status" value="1"/>
</dbReference>
<dbReference type="SUPFAM" id="SSF81383">
    <property type="entry name" value="F-box domain"/>
    <property type="match status" value="1"/>
</dbReference>
<dbReference type="InParanoid" id="A0A067NGX5"/>
<evidence type="ECO:0000256" key="1">
    <source>
        <dbReference type="SAM" id="Phobius"/>
    </source>
</evidence>
<protein>
    <recommendedName>
        <fullName evidence="2">F-box domain-containing protein</fullName>
    </recommendedName>
</protein>
<dbReference type="VEuPathDB" id="FungiDB:PLEOSDRAFT_1108651"/>
<keyword evidence="1" id="KW-1133">Transmembrane helix</keyword>
<dbReference type="Pfam" id="PF12937">
    <property type="entry name" value="F-box-like"/>
    <property type="match status" value="1"/>
</dbReference>
<evidence type="ECO:0000313" key="4">
    <source>
        <dbReference type="Proteomes" id="UP000027073"/>
    </source>
</evidence>
<name>A0A067NGX5_PLEO1</name>
<sequence length="421" mass="46714">MKTIPRNICSAEELPIELIHQIVSCLEDSDNEEKFCYREHVPPDLNALSLVCRSWNEVCRHHIFRTIGVNYGHDSFTSRLSFLHFTAPHLYKYILRLDVCLDTSYDSVAEWVPECFARFTNLRALRLNARFILGAILDVLPGFGIVSLLASVRLQELVLASWDVDPEASDLLPILSTCSPSLESLSLEMYGIYTPERPETTSCISGAPSPPSVCLDALRSLKVVQNVAVLPHTDRIKCPNLEYVEIVQLTSGYWNIPRWIPANLSELILSVSPSAAIPDIGAAICPSALTINISCPSEAPRLSIIAWIGDCINRLPFPNRLRGLTIEIDPLGWGGQFYPEPIHYEALHRIIQPLHDHGALKQISISIGDVNDDSIETDCDEVAVFEEAFAPLIEGITAAGGFRRITCKYGGIDVLMSHEAL</sequence>
<dbReference type="HOGENOM" id="CLU_039084_0_0_1"/>
<keyword evidence="1" id="KW-0812">Transmembrane</keyword>
<accession>A0A067NGX5</accession>
<feature type="domain" description="F-box" evidence="2">
    <location>
        <begin position="12"/>
        <end position="66"/>
    </location>
</feature>
<keyword evidence="1" id="KW-0472">Membrane</keyword>
<dbReference type="InterPro" id="IPR032675">
    <property type="entry name" value="LRR_dom_sf"/>
</dbReference>
<dbReference type="InterPro" id="IPR036047">
    <property type="entry name" value="F-box-like_dom_sf"/>
</dbReference>
<dbReference type="Proteomes" id="UP000027073">
    <property type="component" value="Unassembled WGS sequence"/>
</dbReference>
<dbReference type="EMBL" id="KL198013">
    <property type="protein sequence ID" value="KDQ23021.1"/>
    <property type="molecule type" value="Genomic_DNA"/>
</dbReference>
<dbReference type="SUPFAM" id="SSF52047">
    <property type="entry name" value="RNI-like"/>
    <property type="match status" value="1"/>
</dbReference>
<dbReference type="CDD" id="cd09917">
    <property type="entry name" value="F-box_SF"/>
    <property type="match status" value="1"/>
</dbReference>
<dbReference type="AlphaFoldDB" id="A0A067NGX5"/>
<evidence type="ECO:0000313" key="3">
    <source>
        <dbReference type="EMBL" id="KDQ23021.1"/>
    </source>
</evidence>
<dbReference type="OrthoDB" id="10453354at2759"/>
<gene>
    <name evidence="3" type="ORF">PLEOSDRAFT_1108651</name>
</gene>
<dbReference type="Gene3D" id="3.80.10.10">
    <property type="entry name" value="Ribonuclease Inhibitor"/>
    <property type="match status" value="1"/>
</dbReference>
<reference evidence="4" key="1">
    <citation type="journal article" date="2014" name="Proc. Natl. Acad. Sci. U.S.A.">
        <title>Extensive sampling of basidiomycete genomes demonstrates inadequacy of the white-rot/brown-rot paradigm for wood decay fungi.</title>
        <authorList>
            <person name="Riley R."/>
            <person name="Salamov A.A."/>
            <person name="Brown D.W."/>
            <person name="Nagy L.G."/>
            <person name="Floudas D."/>
            <person name="Held B.W."/>
            <person name="Levasseur A."/>
            <person name="Lombard V."/>
            <person name="Morin E."/>
            <person name="Otillar R."/>
            <person name="Lindquist E.A."/>
            <person name="Sun H."/>
            <person name="LaButti K.M."/>
            <person name="Schmutz J."/>
            <person name="Jabbour D."/>
            <person name="Luo H."/>
            <person name="Baker S.E."/>
            <person name="Pisabarro A.G."/>
            <person name="Walton J.D."/>
            <person name="Blanchette R.A."/>
            <person name="Henrissat B."/>
            <person name="Martin F."/>
            <person name="Cullen D."/>
            <person name="Hibbett D.S."/>
            <person name="Grigoriev I.V."/>
        </authorList>
    </citation>
    <scope>NUCLEOTIDE SEQUENCE [LARGE SCALE GENOMIC DNA]</scope>
    <source>
        <strain evidence="4">PC15</strain>
    </source>
</reference>
<evidence type="ECO:0000259" key="2">
    <source>
        <dbReference type="Pfam" id="PF12937"/>
    </source>
</evidence>
<organism evidence="3 4">
    <name type="scientific">Pleurotus ostreatus (strain PC15)</name>
    <name type="common">Oyster mushroom</name>
    <dbReference type="NCBI Taxonomy" id="1137138"/>
    <lineage>
        <taxon>Eukaryota</taxon>
        <taxon>Fungi</taxon>
        <taxon>Dikarya</taxon>
        <taxon>Basidiomycota</taxon>
        <taxon>Agaricomycotina</taxon>
        <taxon>Agaricomycetes</taxon>
        <taxon>Agaricomycetidae</taxon>
        <taxon>Agaricales</taxon>
        <taxon>Pleurotineae</taxon>
        <taxon>Pleurotaceae</taxon>
        <taxon>Pleurotus</taxon>
    </lineage>
</organism>
<proteinExistence type="predicted"/>
<feature type="transmembrane region" description="Helical" evidence="1">
    <location>
        <begin position="131"/>
        <end position="150"/>
    </location>
</feature>